<evidence type="ECO:0000313" key="1">
    <source>
        <dbReference type="EMBL" id="SDM48982.1"/>
    </source>
</evidence>
<dbReference type="STRING" id="990371.SAMN05421813_11381"/>
<evidence type="ECO:0000313" key="2">
    <source>
        <dbReference type="Proteomes" id="UP000199226"/>
    </source>
</evidence>
<dbReference type="Proteomes" id="UP000199226">
    <property type="component" value="Unassembled WGS sequence"/>
</dbReference>
<organism evidence="1 2">
    <name type="scientific">Daejeonella rubra</name>
    <dbReference type="NCBI Taxonomy" id="990371"/>
    <lineage>
        <taxon>Bacteria</taxon>
        <taxon>Pseudomonadati</taxon>
        <taxon>Bacteroidota</taxon>
        <taxon>Sphingobacteriia</taxon>
        <taxon>Sphingobacteriales</taxon>
        <taxon>Sphingobacteriaceae</taxon>
        <taxon>Daejeonella</taxon>
    </lineage>
</organism>
<dbReference type="NCBIfam" id="TIGR01847">
    <property type="entry name" value="bacteriocin_sig"/>
    <property type="match status" value="1"/>
</dbReference>
<reference evidence="2" key="1">
    <citation type="submission" date="2016-10" db="EMBL/GenBank/DDBJ databases">
        <authorList>
            <person name="Varghese N."/>
            <person name="Submissions S."/>
        </authorList>
    </citation>
    <scope>NUCLEOTIDE SEQUENCE [LARGE SCALE GENOMIC DNA]</scope>
    <source>
        <strain evidence="2">DSM 24536</strain>
    </source>
</reference>
<accession>A0A1G9TMW8</accession>
<dbReference type="OrthoDB" id="9924682at2"/>
<proteinExistence type="predicted"/>
<name>A0A1G9TMW8_9SPHI</name>
<gene>
    <name evidence="1" type="ORF">SAMN05421813_11381</name>
</gene>
<dbReference type="EMBL" id="FNHH01000013">
    <property type="protein sequence ID" value="SDM48982.1"/>
    <property type="molecule type" value="Genomic_DNA"/>
</dbReference>
<dbReference type="InterPro" id="IPR010133">
    <property type="entry name" value="Bacteriocin_signal_seq"/>
</dbReference>
<protein>
    <submittedName>
        <fullName evidence="1">Bacteriocin-type signal sequence-containing protein</fullName>
    </submittedName>
</protein>
<dbReference type="RefSeq" id="WP_143007733.1">
    <property type="nucleotide sequence ID" value="NZ_FNHH01000013.1"/>
</dbReference>
<keyword evidence="2" id="KW-1185">Reference proteome</keyword>
<sequence length="57" mass="6506">MKLEELTTDELMNIEGGGLGNFFYDVCYATVRTFRFASDLSDSLKDNPNYGNPMLYK</sequence>
<dbReference type="AlphaFoldDB" id="A0A1G9TMW8"/>